<reference evidence="1" key="1">
    <citation type="submission" date="2023-04" db="EMBL/GenBank/DDBJ databases">
        <title>Draft Genome sequencing of Naganishia species isolated from polar environments using Oxford Nanopore Technology.</title>
        <authorList>
            <person name="Leo P."/>
            <person name="Venkateswaran K."/>
        </authorList>
    </citation>
    <scope>NUCLEOTIDE SEQUENCE</scope>
    <source>
        <strain evidence="1">MNA-CCFEE 5262</strain>
    </source>
</reference>
<keyword evidence="2" id="KW-1185">Reference proteome</keyword>
<evidence type="ECO:0000313" key="2">
    <source>
        <dbReference type="Proteomes" id="UP001230649"/>
    </source>
</evidence>
<protein>
    <submittedName>
        <fullName evidence="1">Uncharacterized protein</fullName>
    </submittedName>
</protein>
<organism evidence="1 2">
    <name type="scientific">Naganishia adeliensis</name>
    <dbReference type="NCBI Taxonomy" id="92952"/>
    <lineage>
        <taxon>Eukaryota</taxon>
        <taxon>Fungi</taxon>
        <taxon>Dikarya</taxon>
        <taxon>Basidiomycota</taxon>
        <taxon>Agaricomycotina</taxon>
        <taxon>Tremellomycetes</taxon>
        <taxon>Filobasidiales</taxon>
        <taxon>Filobasidiaceae</taxon>
        <taxon>Naganishia</taxon>
    </lineage>
</organism>
<name>A0ACC2WH77_9TREE</name>
<sequence length="124" mass="13618">MSSTQASTPVFIEPTDTRTATASQVASSGVSDDDPLSNPDTSKIVKVTIACAIMVLLVTGAVAGFKIARVIRSRREYQRRKIVARIIEAGGETPGWMTQHTRRKWQGRKLHNAHRQTEWEGTAA</sequence>
<proteinExistence type="predicted"/>
<comment type="caution">
    <text evidence="1">The sequence shown here is derived from an EMBL/GenBank/DDBJ whole genome shotgun (WGS) entry which is preliminary data.</text>
</comment>
<dbReference type="Proteomes" id="UP001230649">
    <property type="component" value="Unassembled WGS sequence"/>
</dbReference>
<dbReference type="EMBL" id="JASBWS010000025">
    <property type="protein sequence ID" value="KAJ9110186.1"/>
    <property type="molecule type" value="Genomic_DNA"/>
</dbReference>
<gene>
    <name evidence="1" type="ORF">QFC20_003038</name>
</gene>
<evidence type="ECO:0000313" key="1">
    <source>
        <dbReference type="EMBL" id="KAJ9110186.1"/>
    </source>
</evidence>
<accession>A0ACC2WH77</accession>